<feature type="chain" id="PRO_5039027500" description="Lipoprotein" evidence="2">
    <location>
        <begin position="19"/>
        <end position="295"/>
    </location>
</feature>
<dbReference type="Proteomes" id="UP000680750">
    <property type="component" value="Chromosome"/>
</dbReference>
<feature type="compositionally biased region" description="Low complexity" evidence="1">
    <location>
        <begin position="32"/>
        <end position="47"/>
    </location>
</feature>
<sequence>MRRRTCIAAGILALGALAVTGCGPDGAPPATHGASASPHPGSPSAAPDAIRGFEFGSAAWHHPMLNAMLRARTQRGDRTLTLHDGRGKGSTPDGGPVSCRGAGAPVYGDIGGGSQVAAAGLVCAAGVNEYTAYYVWRWDAARRTAVQDDQPLVVGEHCGSDVRTVAYRDHAFAITVGLGIPDSSCADSDRGRTPYSYTVVERDGFLMRSTPEKGAVRECALNDGDMRQLEGVTLYADRDASSPVVYRPKGLATLWTVGEHDYYESTDDLTGKKTRWQFVRANLPHGYVCGYRRVG</sequence>
<evidence type="ECO:0008006" key="5">
    <source>
        <dbReference type="Google" id="ProtNLM"/>
    </source>
</evidence>
<dbReference type="OrthoDB" id="3729017at2"/>
<evidence type="ECO:0000313" key="4">
    <source>
        <dbReference type="Proteomes" id="UP000680750"/>
    </source>
</evidence>
<gene>
    <name evidence="3" type="ORF">Asera_36180</name>
</gene>
<accession>A0A810L1U9</accession>
<name>A0A810L1U9_9ACTN</name>
<feature type="region of interest" description="Disordered" evidence="1">
    <location>
        <begin position="29"/>
        <end position="48"/>
    </location>
</feature>
<protein>
    <recommendedName>
        <fullName evidence="5">Lipoprotein</fullName>
    </recommendedName>
</protein>
<feature type="signal peptide" evidence="2">
    <location>
        <begin position="1"/>
        <end position="18"/>
    </location>
</feature>
<organism evidence="3 4">
    <name type="scientific">Actinocatenispora sera</name>
    <dbReference type="NCBI Taxonomy" id="390989"/>
    <lineage>
        <taxon>Bacteria</taxon>
        <taxon>Bacillati</taxon>
        <taxon>Actinomycetota</taxon>
        <taxon>Actinomycetes</taxon>
        <taxon>Micromonosporales</taxon>
        <taxon>Micromonosporaceae</taxon>
        <taxon>Actinocatenispora</taxon>
    </lineage>
</organism>
<evidence type="ECO:0000256" key="1">
    <source>
        <dbReference type="SAM" id="MobiDB-lite"/>
    </source>
</evidence>
<dbReference type="KEGG" id="aser:Asera_36180"/>
<dbReference type="PROSITE" id="PS51257">
    <property type="entry name" value="PROKAR_LIPOPROTEIN"/>
    <property type="match status" value="1"/>
</dbReference>
<proteinExistence type="predicted"/>
<dbReference type="RefSeq" id="WP_030447878.1">
    <property type="nucleotide sequence ID" value="NZ_AP023354.1"/>
</dbReference>
<evidence type="ECO:0000256" key="2">
    <source>
        <dbReference type="SAM" id="SignalP"/>
    </source>
</evidence>
<keyword evidence="4" id="KW-1185">Reference proteome</keyword>
<keyword evidence="2" id="KW-0732">Signal</keyword>
<reference evidence="3" key="1">
    <citation type="submission" date="2020-08" db="EMBL/GenBank/DDBJ databases">
        <title>Whole genome shotgun sequence of Actinocatenispora sera NBRC 101916.</title>
        <authorList>
            <person name="Komaki H."/>
            <person name="Tamura T."/>
        </authorList>
    </citation>
    <scope>NUCLEOTIDE SEQUENCE</scope>
    <source>
        <strain evidence="3">NBRC 101916</strain>
    </source>
</reference>
<evidence type="ECO:0000313" key="3">
    <source>
        <dbReference type="EMBL" id="BCJ29510.1"/>
    </source>
</evidence>
<dbReference type="AlphaFoldDB" id="A0A810L1U9"/>
<dbReference type="EMBL" id="AP023354">
    <property type="protein sequence ID" value="BCJ29510.1"/>
    <property type="molecule type" value="Genomic_DNA"/>
</dbReference>